<feature type="compositionally biased region" description="Low complexity" evidence="6">
    <location>
        <begin position="1130"/>
        <end position="1139"/>
    </location>
</feature>
<keyword evidence="5" id="KW-0652">Protein synthesis inhibitor</keyword>
<evidence type="ECO:0000256" key="3">
    <source>
        <dbReference type="ARBA" id="ARBA00022777"/>
    </source>
</evidence>
<evidence type="ECO:0008006" key="11">
    <source>
        <dbReference type="Google" id="ProtNLM"/>
    </source>
</evidence>
<gene>
    <name evidence="9" type="ORF">BBBOND_0208420</name>
</gene>
<dbReference type="PROSITE" id="PS50908">
    <property type="entry name" value="RWD"/>
    <property type="match status" value="1"/>
</dbReference>
<evidence type="ECO:0000259" key="8">
    <source>
        <dbReference type="PROSITE" id="PS50908"/>
    </source>
</evidence>
<dbReference type="GO" id="GO:0005634">
    <property type="term" value="C:nucleus"/>
    <property type="evidence" value="ECO:0007669"/>
    <property type="project" value="TreeGrafter"/>
</dbReference>
<keyword evidence="3" id="KW-0418">Kinase</keyword>
<dbReference type="GO" id="GO:0005829">
    <property type="term" value="C:cytosol"/>
    <property type="evidence" value="ECO:0007669"/>
    <property type="project" value="TreeGrafter"/>
</dbReference>
<evidence type="ECO:0000256" key="4">
    <source>
        <dbReference type="ARBA" id="ARBA00022840"/>
    </source>
</evidence>
<dbReference type="SUPFAM" id="SSF56112">
    <property type="entry name" value="Protein kinase-like (PK-like)"/>
    <property type="match status" value="1"/>
</dbReference>
<dbReference type="Proteomes" id="UP000033188">
    <property type="component" value="Chromosome 2"/>
</dbReference>
<feature type="region of interest" description="Disordered" evidence="6">
    <location>
        <begin position="1320"/>
        <end position="1422"/>
    </location>
</feature>
<evidence type="ECO:0000256" key="2">
    <source>
        <dbReference type="ARBA" id="ARBA00022741"/>
    </source>
</evidence>
<dbReference type="Pfam" id="PF05773">
    <property type="entry name" value="RWD"/>
    <property type="match status" value="1"/>
</dbReference>
<evidence type="ECO:0000313" key="9">
    <source>
        <dbReference type="EMBL" id="CDR95688.1"/>
    </source>
</evidence>
<feature type="domain" description="Protein kinase" evidence="7">
    <location>
        <begin position="418"/>
        <end position="790"/>
    </location>
</feature>
<dbReference type="GO" id="GO:0017148">
    <property type="term" value="P:negative regulation of translation"/>
    <property type="evidence" value="ECO:0007669"/>
    <property type="project" value="UniProtKB-KW"/>
</dbReference>
<keyword evidence="10" id="KW-1185">Reference proteome</keyword>
<dbReference type="Gene3D" id="3.30.200.20">
    <property type="entry name" value="Phosphorylase Kinase, domain 1"/>
    <property type="match status" value="1"/>
</dbReference>
<sequence length="1460" mass="163434">MTELLPGNLQAQLDEIHALHYIFYPATVQCRGGIDESLFAEDLMPLAEYEELLSRVTVRSRIELYPEVSEEAAPGSLLKVGFRLSPYTGDNSGDVDIAQSFVEVTFPTDYPAAQPGIVVMMNMSLSPASRQSMVSHLDRVVRDTEDGVCVFNAAMSLNELLGDIHANQYQLWDETTGVALDVDHTQITQATLPLPESVITFAGDRLPPGMAALDAPVEFAETKARIYLNPSDGSDTDSPTTSAPYSRLTLSYNENSTVDREMYASSFDIGGWSLQSLVQSPLWYETGRRTVDDSSNEPSSRYRFQINGASRGDDRNWHPLTRNESLNLVAPTRSQRTWSNENEWQTEGTDVATDKTPIMLSVMPQTPSEIGGAGEPRLYGRGDSAPLDPETMLAVSRSKALLDSLACTNSVERYCEDFTETMTILNNGFSSFVKAQHMLDQNLYMVRTYVLPSYCILDTQRSKFDVNDDIERFSLRRKVLIQQLVSSVALLARLQHNSIARYYQCWVEKVQLFEVISQLMRRAEALLDGRLTFTSVDESDDHLSLRQSTQLLLLNSTRCGDEGVSDFLLSEAVTRRRMYIQMEHCDGTSLDQVIQHDALYQNSQRIWTFTRHLLDVLAYLHSNNAYHQALSLQNIIVYTDASGTGLKVCEFGLARLLREFCYSGFFCQHPQCTCRDYARQLRKELFAYHPSTFGVGPAINFDDLSALQGTSDYDAQQEDMFALGVLIFRMWHPPIEERLFKDVFTNIITTQKFPKYFLHSTPPIIVSTIMRLVSADRRPTAVELLRETLVPPVMDGDLYRQYLRRLQNPLSEEAVDALKFFFRRGWKSDLTMLRTDVPLESLSTLSFLIEGLESFMRRRSIVVGPTSVLYPLAPETKGEASVVVLDDCNTVLSLPRSLVRSLQETLRRAPRNGHNLYLKRFTVGEVFDGSSCKLSAVLSCSLSFDVDMMPYQPSRVTKRSAVQPHVLGLPELRLLAMECDLLRNTVDSLESLGLWSSVVLALHFPPLVIDFLAFVFGTNVEVAHDIYTGISTVDVNQYTLWKLFVQCSGSDAPGKNDEERLERIACLLRRRWPVPVALKRMHALVRDSIRGTASPYERAFRKLDADITRRLPVGYDGTSDGDRVLGSGIGSKSSESLSSDAQEPSGALHQLQEQYLRRMGHMVEMARMLNTLGSLEPFCMEFIPESNVMELCEGAIDFPSFGCYVVSDHSEALAVVGGTVVGESGAVQCYAEYLMQTLWSSLDTKVVNTNHVDSIHPDHLDAVITCQSTRLLPAACSLACRLIDAGISCECRALPLIHTDHFHERLRQTGAVKFRIHLQRTGSASPSSVEPCSITHRSDPALTERSAEDEDNGEVLSEQRNLDPSMSHARGWSRAEAHASGRRSDRSATSPSPDGDSSLEPDSSSRRLMTSASSDNDDERHFTGVSFQVEPLRDCYGQPRKIDSSATLVRYVKSLLAREH</sequence>
<dbReference type="GO" id="GO:0004694">
    <property type="term" value="F:eukaryotic translation initiation factor 2alpha kinase activity"/>
    <property type="evidence" value="ECO:0007669"/>
    <property type="project" value="TreeGrafter"/>
</dbReference>
<dbReference type="PROSITE" id="PS50011">
    <property type="entry name" value="PROTEIN_KINASE_DOM"/>
    <property type="match status" value="1"/>
</dbReference>
<evidence type="ECO:0000313" key="10">
    <source>
        <dbReference type="Proteomes" id="UP000033188"/>
    </source>
</evidence>
<dbReference type="SUPFAM" id="SSF54495">
    <property type="entry name" value="UBC-like"/>
    <property type="match status" value="1"/>
</dbReference>
<protein>
    <recommendedName>
        <fullName evidence="11">Protein kinase domain-containing protein</fullName>
    </recommendedName>
</protein>
<dbReference type="InterPro" id="IPR050339">
    <property type="entry name" value="CC_SR_Kinase"/>
</dbReference>
<evidence type="ECO:0000256" key="5">
    <source>
        <dbReference type="ARBA" id="ARBA00023193"/>
    </source>
</evidence>
<dbReference type="InterPro" id="IPR006575">
    <property type="entry name" value="RWD_dom"/>
</dbReference>
<dbReference type="PANTHER" id="PTHR11042">
    <property type="entry name" value="EUKARYOTIC TRANSLATION INITIATION FACTOR 2-ALPHA KINASE EIF2-ALPHA KINASE -RELATED"/>
    <property type="match status" value="1"/>
</dbReference>
<dbReference type="EMBL" id="LK391708">
    <property type="protein sequence ID" value="CDR95688.1"/>
    <property type="molecule type" value="Genomic_DNA"/>
</dbReference>
<proteinExistence type="predicted"/>
<dbReference type="PANTHER" id="PTHR11042:SF136">
    <property type="entry name" value="EIF-2-ALPHA KINASE GCN2"/>
    <property type="match status" value="1"/>
</dbReference>
<dbReference type="InterPro" id="IPR016135">
    <property type="entry name" value="UBQ-conjugating_enzyme/RWD"/>
</dbReference>
<feature type="compositionally biased region" description="Polar residues" evidence="6">
    <location>
        <begin position="1320"/>
        <end position="1330"/>
    </location>
</feature>
<dbReference type="VEuPathDB" id="PiroplasmaDB:BBBOND_0208420"/>
<dbReference type="Gene3D" id="3.10.110.10">
    <property type="entry name" value="Ubiquitin Conjugating Enzyme"/>
    <property type="match status" value="1"/>
</dbReference>
<feature type="compositionally biased region" description="Basic and acidic residues" evidence="6">
    <location>
        <begin position="1373"/>
        <end position="1386"/>
    </location>
</feature>
<dbReference type="GeneID" id="24564229"/>
<keyword evidence="4" id="KW-0067">ATP-binding</keyword>
<keyword evidence="2" id="KW-0547">Nucleotide-binding</keyword>
<dbReference type="SMART" id="SM00220">
    <property type="entry name" value="S_TKc"/>
    <property type="match status" value="1"/>
</dbReference>
<dbReference type="Pfam" id="PF00069">
    <property type="entry name" value="Pkinase"/>
    <property type="match status" value="1"/>
</dbReference>
<evidence type="ECO:0000256" key="6">
    <source>
        <dbReference type="SAM" id="MobiDB-lite"/>
    </source>
</evidence>
<dbReference type="OrthoDB" id="341578at2759"/>
<dbReference type="KEGG" id="bbig:BBBOND_0208420"/>
<dbReference type="InterPro" id="IPR011009">
    <property type="entry name" value="Kinase-like_dom_sf"/>
</dbReference>
<dbReference type="Gene3D" id="1.10.510.10">
    <property type="entry name" value="Transferase(Phosphotransferase) domain 1"/>
    <property type="match status" value="1"/>
</dbReference>
<reference evidence="10" key="1">
    <citation type="submission" date="2014-06" db="EMBL/GenBank/DDBJ databases">
        <authorList>
            <person name="Aslett M."/>
            <person name="De Silva N."/>
        </authorList>
    </citation>
    <scope>NUCLEOTIDE SEQUENCE [LARGE SCALE GENOMIC DNA]</scope>
    <source>
        <strain evidence="10">Bond</strain>
    </source>
</reference>
<keyword evidence="1" id="KW-0808">Transferase</keyword>
<feature type="domain" description="RWD" evidence="8">
    <location>
        <begin position="50"/>
        <end position="164"/>
    </location>
</feature>
<evidence type="ECO:0000259" key="7">
    <source>
        <dbReference type="PROSITE" id="PS50011"/>
    </source>
</evidence>
<dbReference type="OMA" id="ISCECRA"/>
<name>A0A061D544_BABBI</name>
<dbReference type="RefSeq" id="XP_012767874.1">
    <property type="nucleotide sequence ID" value="XM_012912420.1"/>
</dbReference>
<evidence type="ECO:0000256" key="1">
    <source>
        <dbReference type="ARBA" id="ARBA00022679"/>
    </source>
</evidence>
<organism evidence="9 10">
    <name type="scientific">Babesia bigemina</name>
    <dbReference type="NCBI Taxonomy" id="5866"/>
    <lineage>
        <taxon>Eukaryota</taxon>
        <taxon>Sar</taxon>
        <taxon>Alveolata</taxon>
        <taxon>Apicomplexa</taxon>
        <taxon>Aconoidasida</taxon>
        <taxon>Piroplasmida</taxon>
        <taxon>Babesiidae</taxon>
        <taxon>Babesia</taxon>
    </lineage>
</organism>
<dbReference type="GO" id="GO:0005524">
    <property type="term" value="F:ATP binding"/>
    <property type="evidence" value="ECO:0007669"/>
    <property type="project" value="UniProtKB-KW"/>
</dbReference>
<dbReference type="InterPro" id="IPR000719">
    <property type="entry name" value="Prot_kinase_dom"/>
</dbReference>
<feature type="region of interest" description="Disordered" evidence="6">
    <location>
        <begin position="1118"/>
        <end position="1145"/>
    </location>
</feature>
<dbReference type="STRING" id="5866.A0A061D544"/>
<accession>A0A061D544</accession>